<evidence type="ECO:0000256" key="1">
    <source>
        <dbReference type="ARBA" id="ARBA00023239"/>
    </source>
</evidence>
<gene>
    <name evidence="4" type="primary">pcaB</name>
    <name evidence="4" type="ORF">GCM10023226_20460</name>
</gene>
<dbReference type="InterPro" id="IPR022761">
    <property type="entry name" value="Fumarate_lyase_N"/>
</dbReference>
<comment type="similarity">
    <text evidence="2">Belongs to the class-II fumarase/aspartase family.</text>
</comment>
<keyword evidence="1" id="KW-0456">Lyase</keyword>
<keyword evidence="5" id="KW-1185">Reference proteome</keyword>
<name>A0ABP8WA24_9ACTN</name>
<dbReference type="InterPro" id="IPR008948">
    <property type="entry name" value="L-Aspartase-like"/>
</dbReference>
<evidence type="ECO:0000256" key="2">
    <source>
        <dbReference type="ARBA" id="ARBA00034772"/>
    </source>
</evidence>
<evidence type="ECO:0000313" key="5">
    <source>
        <dbReference type="Proteomes" id="UP001500621"/>
    </source>
</evidence>
<sequence length="400" mass="40747">MGGDLLAPGSHRAAGVVDDDALGAALVRVEVAWLHALADVGAVEAAHAERLAEVAARHRPDLAALAVEGEAAGNVVVPLVRGLRDAVGGEAAGLVHRGLTSQDVLDTALVLLARDALTRVRDELAAAAVSLADLAQVHRGSLMVGRTLGQHAVPVTFGLTAAQWLAGVLDAIEQVEVVLAGLPVQCGGAAGTLALVGELTDDPVAAARALAVRLSLTWPGLPWHTRRAPMTRVGDALVTTCDALGVVAADVALLSRPEIAEVREGAVAGRGGSSTMPHKRNPVLSVLVRGASLQAPLLGAQLHTCAAQAVDQRPDGAWHAEWPALRHLMGLTVTAAAQAAELVAGLEVDVAAMGRRAEDAAADLLAERGRPGEPGDYLGAAAALVDGVLARHAVRGPDRA</sequence>
<dbReference type="PANTHER" id="PTHR43172:SF2">
    <property type="entry name" value="ADENYLOSUCCINATE LYASE C-TERMINAL DOMAIN-CONTAINING PROTEIN"/>
    <property type="match status" value="1"/>
</dbReference>
<proteinExistence type="inferred from homology"/>
<evidence type="ECO:0000313" key="4">
    <source>
        <dbReference type="EMBL" id="GAA4683216.1"/>
    </source>
</evidence>
<reference evidence="5" key="1">
    <citation type="journal article" date="2019" name="Int. J. Syst. Evol. Microbiol.">
        <title>The Global Catalogue of Microorganisms (GCM) 10K type strain sequencing project: providing services to taxonomists for standard genome sequencing and annotation.</title>
        <authorList>
            <consortium name="The Broad Institute Genomics Platform"/>
            <consortium name="The Broad Institute Genome Sequencing Center for Infectious Disease"/>
            <person name="Wu L."/>
            <person name="Ma J."/>
        </authorList>
    </citation>
    <scope>NUCLEOTIDE SEQUENCE [LARGE SCALE GENOMIC DNA]</scope>
    <source>
        <strain evidence="5">JCM 18127</strain>
    </source>
</reference>
<dbReference type="EMBL" id="BAABIM010000002">
    <property type="protein sequence ID" value="GAA4683216.1"/>
    <property type="molecule type" value="Genomic_DNA"/>
</dbReference>
<organism evidence="4 5">
    <name type="scientific">Nocardioides nanhaiensis</name>
    <dbReference type="NCBI Taxonomy" id="1476871"/>
    <lineage>
        <taxon>Bacteria</taxon>
        <taxon>Bacillati</taxon>
        <taxon>Actinomycetota</taxon>
        <taxon>Actinomycetes</taxon>
        <taxon>Propionibacteriales</taxon>
        <taxon>Nocardioidaceae</taxon>
        <taxon>Nocardioides</taxon>
    </lineage>
</organism>
<evidence type="ECO:0000259" key="3">
    <source>
        <dbReference type="Pfam" id="PF00206"/>
    </source>
</evidence>
<dbReference type="RefSeq" id="WP_345265391.1">
    <property type="nucleotide sequence ID" value="NZ_BAABIM010000002.1"/>
</dbReference>
<dbReference type="InterPro" id="IPR020557">
    <property type="entry name" value="Fumarate_lyase_CS"/>
</dbReference>
<dbReference type="Proteomes" id="UP001500621">
    <property type="component" value="Unassembled WGS sequence"/>
</dbReference>
<accession>A0ABP8WA24</accession>
<dbReference type="SUPFAM" id="SSF48557">
    <property type="entry name" value="L-aspartase-like"/>
    <property type="match status" value="1"/>
</dbReference>
<dbReference type="PRINTS" id="PR00145">
    <property type="entry name" value="ARGSUCLYASE"/>
</dbReference>
<dbReference type="PRINTS" id="PR00149">
    <property type="entry name" value="FUMRATELYASE"/>
</dbReference>
<dbReference type="Gene3D" id="1.20.200.10">
    <property type="entry name" value="Fumarase/aspartase (Central domain)"/>
    <property type="match status" value="1"/>
</dbReference>
<dbReference type="PROSITE" id="PS00163">
    <property type="entry name" value="FUMARATE_LYASES"/>
    <property type="match status" value="1"/>
</dbReference>
<protein>
    <submittedName>
        <fullName evidence="4">3-carboxy-cis,cis-muconate cycloisomerase</fullName>
    </submittedName>
</protein>
<feature type="domain" description="Fumarate lyase N-terminal" evidence="3">
    <location>
        <begin position="27"/>
        <end position="295"/>
    </location>
</feature>
<dbReference type="PANTHER" id="PTHR43172">
    <property type="entry name" value="ADENYLOSUCCINATE LYASE"/>
    <property type="match status" value="1"/>
</dbReference>
<comment type="caution">
    <text evidence="4">The sequence shown here is derived from an EMBL/GenBank/DDBJ whole genome shotgun (WGS) entry which is preliminary data.</text>
</comment>
<dbReference type="Pfam" id="PF00206">
    <property type="entry name" value="Lyase_1"/>
    <property type="match status" value="1"/>
</dbReference>
<dbReference type="InterPro" id="IPR000362">
    <property type="entry name" value="Fumarate_lyase_fam"/>
</dbReference>